<accession>A0A432LJW6</accession>
<evidence type="ECO:0000256" key="1">
    <source>
        <dbReference type="SAM" id="SignalP"/>
    </source>
</evidence>
<dbReference type="RefSeq" id="WP_126678219.1">
    <property type="nucleotide sequence ID" value="NZ_CAUTUZ010000009.1"/>
</dbReference>
<comment type="caution">
    <text evidence="2">The sequence shown here is derived from an EMBL/GenBank/DDBJ whole genome shotgun (WGS) entry which is preliminary data.</text>
</comment>
<dbReference type="InterPro" id="IPR036709">
    <property type="entry name" value="Autotransporte_beta_dom_sf"/>
</dbReference>
<dbReference type="SUPFAM" id="SSF103515">
    <property type="entry name" value="Autotransporter"/>
    <property type="match status" value="1"/>
</dbReference>
<evidence type="ECO:0000313" key="3">
    <source>
        <dbReference type="Proteomes" id="UP000278983"/>
    </source>
</evidence>
<gene>
    <name evidence="2" type="ORF">EHV08_04185</name>
</gene>
<dbReference type="EMBL" id="RYYU01000001">
    <property type="protein sequence ID" value="RUL59049.1"/>
    <property type="molecule type" value="Genomic_DNA"/>
</dbReference>
<dbReference type="Proteomes" id="UP000278983">
    <property type="component" value="Unassembled WGS sequence"/>
</dbReference>
<evidence type="ECO:0000313" key="2">
    <source>
        <dbReference type="EMBL" id="RUL59049.1"/>
    </source>
</evidence>
<proteinExistence type="predicted"/>
<sequence>MKKIAMFIIALAMSITANAQFEQGKIYVGASLTGLDLSYSGLDKLHLGLEAQGGYFVMDNILLKANAAFEYSGRENAPTDFIVGVGGRYYILQNGLYFGANAKLLHANHNHNDIMPGIEVGYAFFVNRTVTIEPSIYYDQSFQKHSDYSKFGARLGIGVYLFKD</sequence>
<reference evidence="2 3" key="1">
    <citation type="submission" date="2018-12" db="EMBL/GenBank/DDBJ databases">
        <title>Genome sequencing of Prevotella sp. KCOM 3155 (= JS262).</title>
        <authorList>
            <person name="Kook J.-K."/>
            <person name="Park S.-N."/>
            <person name="Lim Y.K."/>
        </authorList>
    </citation>
    <scope>NUCLEOTIDE SEQUENCE [LARGE SCALE GENOMIC DNA]</scope>
    <source>
        <strain evidence="2 3">KCOM 3155</strain>
    </source>
</reference>
<dbReference type="AlphaFoldDB" id="A0A432LJW6"/>
<name>A0A432LJW6_9BACT</name>
<feature type="signal peptide" evidence="1">
    <location>
        <begin position="1"/>
        <end position="19"/>
    </location>
</feature>
<protein>
    <submittedName>
        <fullName evidence="2">Uncharacterized protein</fullName>
    </submittedName>
</protein>
<feature type="chain" id="PRO_5019146270" evidence="1">
    <location>
        <begin position="20"/>
        <end position="164"/>
    </location>
</feature>
<keyword evidence="1" id="KW-0732">Signal</keyword>
<dbReference type="OrthoDB" id="945117at2"/>
<organism evidence="2 3">
    <name type="scientific">Prevotella koreensis</name>
    <dbReference type="NCBI Taxonomy" id="2490854"/>
    <lineage>
        <taxon>Bacteria</taxon>
        <taxon>Pseudomonadati</taxon>
        <taxon>Bacteroidota</taxon>
        <taxon>Bacteroidia</taxon>
        <taxon>Bacteroidales</taxon>
        <taxon>Prevotellaceae</taxon>
        <taxon>Prevotella</taxon>
    </lineage>
</organism>
<keyword evidence="3" id="KW-1185">Reference proteome</keyword>